<reference evidence="1" key="1">
    <citation type="submission" date="2015-12" db="EMBL/GenBank/DDBJ databases">
        <authorList>
            <person name="Bansal K."/>
            <person name="Midha S."/>
            <person name="Patil P.B."/>
        </authorList>
    </citation>
    <scope>NUCLEOTIDE SEQUENCE</scope>
    <source>
        <strain evidence="1">LMG867</strain>
    </source>
</reference>
<organism evidence="1 2">
    <name type="scientific">Xanthomonas citri pv. sesbaniae</name>
    <dbReference type="NCBI Taxonomy" id="473425"/>
    <lineage>
        <taxon>Bacteria</taxon>
        <taxon>Pseudomonadati</taxon>
        <taxon>Pseudomonadota</taxon>
        <taxon>Gammaproteobacteria</taxon>
        <taxon>Lysobacterales</taxon>
        <taxon>Lysobacteraceae</taxon>
        <taxon>Xanthomonas</taxon>
    </lineage>
</organism>
<evidence type="ECO:0000313" key="2">
    <source>
        <dbReference type="Proteomes" id="UP000825388"/>
    </source>
</evidence>
<proteinExistence type="predicted"/>
<dbReference type="Proteomes" id="UP000825388">
    <property type="component" value="Unassembled WGS sequence"/>
</dbReference>
<name>A0AAW4RIX8_XANCI</name>
<dbReference type="RefSeq" id="WP_089112192.1">
    <property type="nucleotide sequence ID" value="NZ_LOKL01000002.1"/>
</dbReference>
<evidence type="ECO:0008006" key="3">
    <source>
        <dbReference type="Google" id="ProtNLM"/>
    </source>
</evidence>
<gene>
    <name evidence="1" type="ORF">Xseb_04270</name>
</gene>
<dbReference type="EMBL" id="LOKL01000002">
    <property type="protein sequence ID" value="MBZ3922904.1"/>
    <property type="molecule type" value="Genomic_DNA"/>
</dbReference>
<dbReference type="InterPro" id="IPR036626">
    <property type="entry name" value="GpW_sf"/>
</dbReference>
<accession>A0AAW4RIX8</accession>
<protein>
    <recommendedName>
        <fullName evidence="3">Phage tail protein</fullName>
    </recommendedName>
</protein>
<comment type="caution">
    <text evidence="1">The sequence shown here is derived from an EMBL/GenBank/DDBJ whole genome shotgun (WGS) entry which is preliminary data.</text>
</comment>
<dbReference type="SUPFAM" id="SSF64210">
    <property type="entry name" value="Head-to-tail joining protein W, gpW"/>
    <property type="match status" value="1"/>
</dbReference>
<dbReference type="GO" id="GO:0019058">
    <property type="term" value="P:viral life cycle"/>
    <property type="evidence" value="ECO:0007669"/>
    <property type="project" value="InterPro"/>
</dbReference>
<dbReference type="Pfam" id="PF02831">
    <property type="entry name" value="gpW"/>
    <property type="match status" value="1"/>
</dbReference>
<dbReference type="AlphaFoldDB" id="A0AAW4RIX8"/>
<dbReference type="InterPro" id="IPR004174">
    <property type="entry name" value="GpW"/>
</dbReference>
<sequence>MPTPQQHLDEALAVRHQLLLGKATASLSFGERRVEYTKAELPALEAYIAELRRTIAGKATRRGRITYVVPR</sequence>
<dbReference type="Gene3D" id="3.30.1580.10">
    <property type="entry name" value="Head-to-tail joining protein W"/>
    <property type="match status" value="1"/>
</dbReference>
<evidence type="ECO:0000313" key="1">
    <source>
        <dbReference type="EMBL" id="MBZ3922904.1"/>
    </source>
</evidence>